<dbReference type="PANTHER" id="PTHR43737">
    <property type="entry name" value="BLL7424 PROTEIN"/>
    <property type="match status" value="1"/>
</dbReference>
<dbReference type="InterPro" id="IPR010869">
    <property type="entry name" value="DUF1501"/>
</dbReference>
<dbReference type="PANTHER" id="PTHR43737:SF1">
    <property type="entry name" value="DUF1501 DOMAIN-CONTAINING PROTEIN"/>
    <property type="match status" value="1"/>
</dbReference>
<keyword evidence="2" id="KW-1185">Reference proteome</keyword>
<organism evidence="1 2">
    <name type="scientific">Rubritalea spongiae</name>
    <dbReference type="NCBI Taxonomy" id="430797"/>
    <lineage>
        <taxon>Bacteria</taxon>
        <taxon>Pseudomonadati</taxon>
        <taxon>Verrucomicrobiota</taxon>
        <taxon>Verrucomicrobiia</taxon>
        <taxon>Verrucomicrobiales</taxon>
        <taxon>Rubritaleaceae</taxon>
        <taxon>Rubritalea</taxon>
    </lineage>
</organism>
<comment type="caution">
    <text evidence="1">The sequence shown here is derived from an EMBL/GenBank/DDBJ whole genome shotgun (WGS) entry which is preliminary data.</text>
</comment>
<accession>A0ABW5E7D3</accession>
<reference evidence="2" key="1">
    <citation type="journal article" date="2019" name="Int. J. Syst. Evol. Microbiol.">
        <title>The Global Catalogue of Microorganisms (GCM) 10K type strain sequencing project: providing services to taxonomists for standard genome sequencing and annotation.</title>
        <authorList>
            <consortium name="The Broad Institute Genomics Platform"/>
            <consortium name="The Broad Institute Genome Sequencing Center for Infectious Disease"/>
            <person name="Wu L."/>
            <person name="Ma J."/>
        </authorList>
    </citation>
    <scope>NUCLEOTIDE SEQUENCE [LARGE SCALE GENOMIC DNA]</scope>
    <source>
        <strain evidence="2">JCM 16545</strain>
    </source>
</reference>
<evidence type="ECO:0000313" key="2">
    <source>
        <dbReference type="Proteomes" id="UP001597297"/>
    </source>
</evidence>
<dbReference type="Pfam" id="PF07394">
    <property type="entry name" value="DUF1501"/>
    <property type="match status" value="1"/>
</dbReference>
<gene>
    <name evidence="1" type="ORF">ACFSQZ_10245</name>
</gene>
<evidence type="ECO:0000313" key="1">
    <source>
        <dbReference type="EMBL" id="MFD2276850.1"/>
    </source>
</evidence>
<dbReference type="Proteomes" id="UP001597297">
    <property type="component" value="Unassembled WGS sequence"/>
</dbReference>
<sequence>MKEQSLFNKEVGRRAFLADCGKMTGVGLMASTINLGLVSKMMAARTPGSITDYKGLVCVFLSGGCDSYNMLAPGVGDYQTYLDTRAQLAIAQSNMHNIIDNQTNWDYHLHGNMGGVNNMFNAGDLSFISNIGTLVEPMTKTEYENGTKRKPLGLASHFDQQVQWQNSLPNVRGGSLAGTGWIGRMSEVLNDAANNNASASVNLAPGGNNLLQTSRSGSPLSVSGGANQFELWNEKSHLRNAIEGDLETQYKSVIQNHYNHTREESIEQNNRLAEIEATTTINTPFPNTSLGQQLLQVAKYIKAQGPEGLNSNRQTFLVKQGGYDMHKGVTTRLGGALGTLSAALNAFNEAMHEIGYHDKVVTYTASDFGRTLSSNGSGSDHGWGANHILMGGPVSGGRVFGDYPDLSLGASAVIGRGRMLPTTSVDELHASLAYWFGVTNDNEMETILPNIRNFWTSGSTEVPISGLFG</sequence>
<proteinExistence type="predicted"/>
<name>A0ABW5E7D3_9BACT</name>
<dbReference type="EMBL" id="JBHUJC010000029">
    <property type="protein sequence ID" value="MFD2276850.1"/>
    <property type="molecule type" value="Genomic_DNA"/>
</dbReference>
<protein>
    <submittedName>
        <fullName evidence="1">DUF1501 domain-containing protein</fullName>
    </submittedName>
</protein>
<dbReference type="RefSeq" id="WP_377094204.1">
    <property type="nucleotide sequence ID" value="NZ_JBHSJM010000001.1"/>
</dbReference>